<reference evidence="2 3" key="1">
    <citation type="submission" date="2018-05" db="EMBL/GenBank/DDBJ databases">
        <title>Genomic Encyclopedia of Archaeal and Bacterial Type Strains, Phase II (KMG-II): from individual species to whole genera.</title>
        <authorList>
            <person name="Goeker M."/>
        </authorList>
    </citation>
    <scope>NUCLEOTIDE SEQUENCE [LARGE SCALE GENOMIC DNA]</scope>
    <source>
        <strain evidence="2 3">DSM 22214</strain>
    </source>
</reference>
<dbReference type="SUPFAM" id="SSF53474">
    <property type="entry name" value="alpha/beta-Hydrolases"/>
    <property type="match status" value="1"/>
</dbReference>
<name>A0A316E8G4_9BACT</name>
<dbReference type="PANTHER" id="PTHR43329">
    <property type="entry name" value="EPOXIDE HYDROLASE"/>
    <property type="match status" value="1"/>
</dbReference>
<gene>
    <name evidence="2" type="ORF">LV89_01867</name>
</gene>
<dbReference type="EMBL" id="QGGO01000008">
    <property type="protein sequence ID" value="PWK27053.1"/>
    <property type="molecule type" value="Genomic_DNA"/>
</dbReference>
<accession>A0A316E8G4</accession>
<feature type="domain" description="AB hydrolase-1" evidence="1">
    <location>
        <begin position="77"/>
        <end position="219"/>
    </location>
</feature>
<dbReference type="Proteomes" id="UP000245489">
    <property type="component" value="Unassembled WGS sequence"/>
</dbReference>
<dbReference type="PRINTS" id="PR00111">
    <property type="entry name" value="ABHYDROLASE"/>
</dbReference>
<protein>
    <submittedName>
        <fullName evidence="2">Pimeloyl-ACP methyl ester carboxylesterase</fullName>
    </submittedName>
</protein>
<organism evidence="2 3">
    <name type="scientific">Arcicella aurantiaca</name>
    <dbReference type="NCBI Taxonomy" id="591202"/>
    <lineage>
        <taxon>Bacteria</taxon>
        <taxon>Pseudomonadati</taxon>
        <taxon>Bacteroidota</taxon>
        <taxon>Cytophagia</taxon>
        <taxon>Cytophagales</taxon>
        <taxon>Flectobacillaceae</taxon>
        <taxon>Arcicella</taxon>
    </lineage>
</organism>
<dbReference type="InterPro" id="IPR000073">
    <property type="entry name" value="AB_hydrolase_1"/>
</dbReference>
<dbReference type="InterPro" id="IPR029058">
    <property type="entry name" value="AB_hydrolase_fold"/>
</dbReference>
<evidence type="ECO:0000313" key="2">
    <source>
        <dbReference type="EMBL" id="PWK27053.1"/>
    </source>
</evidence>
<keyword evidence="3" id="KW-1185">Reference proteome</keyword>
<dbReference type="Pfam" id="PF00561">
    <property type="entry name" value="Abhydrolase_1"/>
    <property type="match status" value="1"/>
</dbReference>
<proteinExistence type="predicted"/>
<evidence type="ECO:0000313" key="3">
    <source>
        <dbReference type="Proteomes" id="UP000245489"/>
    </source>
</evidence>
<dbReference type="AlphaFoldDB" id="A0A316E8G4"/>
<dbReference type="Gene3D" id="3.40.50.1820">
    <property type="entry name" value="alpha/beta hydrolase"/>
    <property type="match status" value="1"/>
</dbReference>
<comment type="caution">
    <text evidence="2">The sequence shown here is derived from an EMBL/GenBank/DDBJ whole genome shotgun (WGS) entry which is preliminary data.</text>
</comment>
<evidence type="ECO:0000259" key="1">
    <source>
        <dbReference type="Pfam" id="PF00561"/>
    </source>
</evidence>
<sequence>MMKKIASVIMNIFLRLKNGLLLSFYVFLLSACMQNFKFNDTAISQYYQNKEYLPSFAFSDTLNHTIHYAFSKNTDKPILMLIHGAPGAWFGYKEFFKDSLLLKKFQIVAPDRAGYNKSGVGETSIALQANLLKPLISSHQRRVVVLGRSYGAPIAAKLAMDNPKLVDELILVAPACDPQKEKFWWFSKPVNSKFARFFLPKYANRASDEKFAHRRELEKLAQDWNKIKCPVTILQGGKDWIIEPSNGKYVDSVLNTPRRFIFLPENGHLITSERYELIRDILLEL</sequence>
<dbReference type="PROSITE" id="PS51257">
    <property type="entry name" value="PROKAR_LIPOPROTEIN"/>
    <property type="match status" value="1"/>
</dbReference>